<sequence>MIGMAGTTAARHDIEFRADGELLRHITIVEKRHDITHAYLSFNGHSKMLKLCFGRALLVEDESGDTEKRKDILESIGRLEIKIWRAHLQINGTFDYTYPPYPTANPISEVSVKGQPISHRTELIQPVIASPTVGYYTQKIDEYANPWVTFVFNYHSEELLQSKEAIPVRSSGSVVDGGIGIEI</sequence>
<keyword evidence="3" id="KW-1185">Reference proteome</keyword>
<dbReference type="Pfam" id="PF25534">
    <property type="entry name" value="DUF7918"/>
    <property type="match status" value="1"/>
</dbReference>
<protein>
    <recommendedName>
        <fullName evidence="1">DUF7918 domain-containing protein</fullName>
    </recommendedName>
</protein>
<proteinExistence type="predicted"/>
<dbReference type="PANTHER" id="PTHR36223:SF1">
    <property type="entry name" value="TRANSCRIPTION ELONGATION FACTOR EAF N-TERMINAL DOMAIN-CONTAINING PROTEIN"/>
    <property type="match status" value="1"/>
</dbReference>
<organism evidence="2 3">
    <name type="scientific">Orbilia ellipsospora</name>
    <dbReference type="NCBI Taxonomy" id="2528407"/>
    <lineage>
        <taxon>Eukaryota</taxon>
        <taxon>Fungi</taxon>
        <taxon>Dikarya</taxon>
        <taxon>Ascomycota</taxon>
        <taxon>Pezizomycotina</taxon>
        <taxon>Orbiliomycetes</taxon>
        <taxon>Orbiliales</taxon>
        <taxon>Orbiliaceae</taxon>
        <taxon>Orbilia</taxon>
    </lineage>
</organism>
<feature type="domain" description="DUF7918" evidence="1">
    <location>
        <begin position="29"/>
        <end position="167"/>
    </location>
</feature>
<gene>
    <name evidence="2" type="ORF">TWF694_004726</name>
</gene>
<dbReference type="Proteomes" id="UP001365542">
    <property type="component" value="Unassembled WGS sequence"/>
</dbReference>
<dbReference type="EMBL" id="JAVHJO010000015">
    <property type="protein sequence ID" value="KAK6527746.1"/>
    <property type="molecule type" value="Genomic_DNA"/>
</dbReference>
<evidence type="ECO:0000259" key="1">
    <source>
        <dbReference type="Pfam" id="PF25534"/>
    </source>
</evidence>
<dbReference type="AlphaFoldDB" id="A0AAV9WW10"/>
<evidence type="ECO:0000313" key="3">
    <source>
        <dbReference type="Proteomes" id="UP001365542"/>
    </source>
</evidence>
<accession>A0AAV9WW10</accession>
<dbReference type="PANTHER" id="PTHR36223">
    <property type="entry name" value="BETA-LACTAMASE-TYPE TRANSPEPTIDASE FOLD DOMAIN CONTAINING PROTEIN"/>
    <property type="match status" value="1"/>
</dbReference>
<dbReference type="InterPro" id="IPR057678">
    <property type="entry name" value="DUF7918"/>
</dbReference>
<comment type="caution">
    <text evidence="2">The sequence shown here is derived from an EMBL/GenBank/DDBJ whole genome shotgun (WGS) entry which is preliminary data.</text>
</comment>
<reference evidence="2 3" key="1">
    <citation type="submission" date="2019-10" db="EMBL/GenBank/DDBJ databases">
        <authorList>
            <person name="Palmer J.M."/>
        </authorList>
    </citation>
    <scope>NUCLEOTIDE SEQUENCE [LARGE SCALE GENOMIC DNA]</scope>
    <source>
        <strain evidence="2 3">TWF694</strain>
    </source>
</reference>
<name>A0AAV9WW10_9PEZI</name>
<evidence type="ECO:0000313" key="2">
    <source>
        <dbReference type="EMBL" id="KAK6527746.1"/>
    </source>
</evidence>